<gene>
    <name evidence="2" type="ORF">DFR46_2405</name>
</gene>
<keyword evidence="3" id="KW-1185">Reference proteome</keyword>
<dbReference type="AlphaFoldDB" id="A0A3D9FHV0"/>
<dbReference type="InterPro" id="IPR020915">
    <property type="entry name" value="UPF0311"/>
</dbReference>
<dbReference type="Pfam" id="PF11578">
    <property type="entry name" value="DUF3237"/>
    <property type="match status" value="1"/>
</dbReference>
<proteinExistence type="inferred from homology"/>
<name>A0A3D9FHV0_9SPHN</name>
<comment type="similarity">
    <text evidence="1">Belongs to the UPF0311 family.</text>
</comment>
<sequence length="157" mass="16938">MIEEHLCTIDFHVEGGLLALGQSPFGEQRVGYISGGTFEGPKLSGIVLPGGGNWSRAGRLASGEAVGTFDARAVLQTHDGARIYMTYAGRSVVPDDVRAEFGDPDKAGRVDPARYYLRIAPVFETASPEYDWLNGILAIGKGERTDLGARQHLYAVR</sequence>
<organism evidence="2 3">
    <name type="scientific">Parasphingopyxis lamellibrachiae</name>
    <dbReference type="NCBI Taxonomy" id="680125"/>
    <lineage>
        <taxon>Bacteria</taxon>
        <taxon>Pseudomonadati</taxon>
        <taxon>Pseudomonadota</taxon>
        <taxon>Alphaproteobacteria</taxon>
        <taxon>Sphingomonadales</taxon>
        <taxon>Sphingomonadaceae</taxon>
        <taxon>Parasphingopyxis</taxon>
    </lineage>
</organism>
<dbReference type="Proteomes" id="UP000256310">
    <property type="component" value="Unassembled WGS sequence"/>
</dbReference>
<dbReference type="HAMAP" id="MF_00775">
    <property type="entry name" value="UPF0311"/>
    <property type="match status" value="1"/>
</dbReference>
<accession>A0A3D9FHV0</accession>
<protein>
    <recommendedName>
        <fullName evidence="1">UPF0311 protein DFR46_2405</fullName>
    </recommendedName>
</protein>
<reference evidence="2 3" key="1">
    <citation type="submission" date="2018-07" db="EMBL/GenBank/DDBJ databases">
        <title>Genomic Encyclopedia of Type Strains, Phase IV (KMG-IV): sequencing the most valuable type-strain genomes for metagenomic binning, comparative biology and taxonomic classification.</title>
        <authorList>
            <person name="Goeker M."/>
        </authorList>
    </citation>
    <scope>NUCLEOTIDE SEQUENCE [LARGE SCALE GENOMIC DNA]</scope>
    <source>
        <strain evidence="2 3">DSM 26725</strain>
    </source>
</reference>
<evidence type="ECO:0000256" key="1">
    <source>
        <dbReference type="HAMAP-Rule" id="MF_00775"/>
    </source>
</evidence>
<dbReference type="PANTHER" id="PTHR37315">
    <property type="entry name" value="UPF0311 PROTEIN BLR7842"/>
    <property type="match status" value="1"/>
</dbReference>
<dbReference type="EMBL" id="QRDP01000004">
    <property type="protein sequence ID" value="RED17359.1"/>
    <property type="molecule type" value="Genomic_DNA"/>
</dbReference>
<evidence type="ECO:0000313" key="2">
    <source>
        <dbReference type="EMBL" id="RED17359.1"/>
    </source>
</evidence>
<evidence type="ECO:0000313" key="3">
    <source>
        <dbReference type="Proteomes" id="UP000256310"/>
    </source>
</evidence>
<dbReference type="Gene3D" id="2.40.160.20">
    <property type="match status" value="1"/>
</dbReference>
<dbReference type="PANTHER" id="PTHR37315:SF1">
    <property type="entry name" value="UPF0311 PROTEIN BLR7842"/>
    <property type="match status" value="1"/>
</dbReference>
<comment type="caution">
    <text evidence="2">The sequence shown here is derived from an EMBL/GenBank/DDBJ whole genome shotgun (WGS) entry which is preliminary data.</text>
</comment>
<dbReference type="RefSeq" id="WP_162843471.1">
    <property type="nucleotide sequence ID" value="NZ_QRDP01000004.1"/>
</dbReference>